<sequence>MMGGGLVPARLRSSSLVLVTLAPLVALAAAVAPPDWSDALENMQRRGGSLNNPKLQSWPLLSLMPRQGELESLHLRSRQRPHAASYSVEGDDDGGLDSQDESRRAKLRGKACYFKICPFNTRAL</sequence>
<reference evidence="1" key="1">
    <citation type="submission" date="2020-05" db="EMBL/GenBank/DDBJ databases">
        <title>Large-scale comparative analyses of tick genomes elucidate their genetic diversity and vector capacities.</title>
        <authorList>
            <person name="Jia N."/>
            <person name="Wang J."/>
            <person name="Shi W."/>
            <person name="Du L."/>
            <person name="Sun Y."/>
            <person name="Zhan W."/>
            <person name="Jiang J."/>
            <person name="Wang Q."/>
            <person name="Zhang B."/>
            <person name="Ji P."/>
            <person name="Sakyi L.B."/>
            <person name="Cui X."/>
            <person name="Yuan T."/>
            <person name="Jiang B."/>
            <person name="Yang W."/>
            <person name="Lam T.T.-Y."/>
            <person name="Chang Q."/>
            <person name="Ding S."/>
            <person name="Wang X."/>
            <person name="Zhu J."/>
            <person name="Ruan X."/>
            <person name="Zhao L."/>
            <person name="Wei J."/>
            <person name="Que T."/>
            <person name="Du C."/>
            <person name="Cheng J."/>
            <person name="Dai P."/>
            <person name="Han X."/>
            <person name="Huang E."/>
            <person name="Gao Y."/>
            <person name="Liu J."/>
            <person name="Shao H."/>
            <person name="Ye R."/>
            <person name="Li L."/>
            <person name="Wei W."/>
            <person name="Wang X."/>
            <person name="Wang C."/>
            <person name="Yang T."/>
            <person name="Huo Q."/>
            <person name="Li W."/>
            <person name="Guo W."/>
            <person name="Chen H."/>
            <person name="Zhou L."/>
            <person name="Ni X."/>
            <person name="Tian J."/>
            <person name="Zhou Y."/>
            <person name="Sheng Y."/>
            <person name="Liu T."/>
            <person name="Pan Y."/>
            <person name="Xia L."/>
            <person name="Li J."/>
            <person name="Zhao F."/>
            <person name="Cao W."/>
        </authorList>
    </citation>
    <scope>NUCLEOTIDE SEQUENCE</scope>
    <source>
        <strain evidence="1">Dsil-2018</strain>
    </source>
</reference>
<organism evidence="1 2">
    <name type="scientific">Dermacentor silvarum</name>
    <name type="common">Tick</name>
    <dbReference type="NCBI Taxonomy" id="543639"/>
    <lineage>
        <taxon>Eukaryota</taxon>
        <taxon>Metazoa</taxon>
        <taxon>Ecdysozoa</taxon>
        <taxon>Arthropoda</taxon>
        <taxon>Chelicerata</taxon>
        <taxon>Arachnida</taxon>
        <taxon>Acari</taxon>
        <taxon>Parasitiformes</taxon>
        <taxon>Ixodida</taxon>
        <taxon>Ixodoidea</taxon>
        <taxon>Ixodidae</taxon>
        <taxon>Rhipicephalinae</taxon>
        <taxon>Dermacentor</taxon>
    </lineage>
</organism>
<dbReference type="EMBL" id="CM023473">
    <property type="protein sequence ID" value="KAH7954030.1"/>
    <property type="molecule type" value="Genomic_DNA"/>
</dbReference>
<keyword evidence="2" id="KW-1185">Reference proteome</keyword>
<evidence type="ECO:0000313" key="2">
    <source>
        <dbReference type="Proteomes" id="UP000821865"/>
    </source>
</evidence>
<evidence type="ECO:0000313" key="1">
    <source>
        <dbReference type="EMBL" id="KAH7954030.1"/>
    </source>
</evidence>
<gene>
    <name evidence="1" type="ORF">HPB49_014989</name>
</gene>
<proteinExistence type="predicted"/>
<protein>
    <submittedName>
        <fullName evidence="1">Uncharacterized protein</fullName>
    </submittedName>
</protein>
<dbReference type="Proteomes" id="UP000821865">
    <property type="component" value="Chromosome 4"/>
</dbReference>
<name>A0ACB8CXZ6_DERSI</name>
<comment type="caution">
    <text evidence="1">The sequence shown here is derived from an EMBL/GenBank/DDBJ whole genome shotgun (WGS) entry which is preliminary data.</text>
</comment>
<accession>A0ACB8CXZ6</accession>